<evidence type="ECO:0000256" key="6">
    <source>
        <dbReference type="ARBA" id="ARBA00022989"/>
    </source>
</evidence>
<feature type="transmembrane region" description="Helical" evidence="9">
    <location>
        <begin position="269"/>
        <end position="287"/>
    </location>
</feature>
<accession>A0ABT1NDW4</accession>
<keyword evidence="7 9" id="KW-0472">Membrane</keyword>
<evidence type="ECO:0000313" key="11">
    <source>
        <dbReference type="EMBL" id="MCQ1529438.1"/>
    </source>
</evidence>
<feature type="transmembrane region" description="Helical" evidence="9">
    <location>
        <begin position="20"/>
        <end position="41"/>
    </location>
</feature>
<reference evidence="11 12" key="1">
    <citation type="submission" date="2021-10" db="EMBL/GenBank/DDBJ databases">
        <title>Lutispora strain m25 sp. nov., a thermophilic, non-spore-forming bacterium isolated from a lab-scale methanogenic bioreactor digesting anaerobic sludge.</title>
        <authorList>
            <person name="El Houari A."/>
            <person name="Mcdonald J."/>
        </authorList>
    </citation>
    <scope>NUCLEOTIDE SEQUENCE [LARGE SCALE GENOMIC DNA]</scope>
    <source>
        <strain evidence="12">m25</strain>
    </source>
</reference>
<evidence type="ECO:0000256" key="7">
    <source>
        <dbReference type="ARBA" id="ARBA00023136"/>
    </source>
</evidence>
<evidence type="ECO:0000256" key="8">
    <source>
        <dbReference type="ARBA" id="ARBA00038435"/>
    </source>
</evidence>
<evidence type="ECO:0000256" key="4">
    <source>
        <dbReference type="ARBA" id="ARBA00022475"/>
    </source>
</evidence>
<keyword evidence="4" id="KW-1003">Cell membrane</keyword>
<dbReference type="RefSeq" id="WP_255226956.1">
    <property type="nucleotide sequence ID" value="NZ_JAJEKE010000005.1"/>
</dbReference>
<keyword evidence="2" id="KW-0813">Transport</keyword>
<feature type="transmembrane region" description="Helical" evidence="9">
    <location>
        <begin position="207"/>
        <end position="226"/>
    </location>
</feature>
<dbReference type="Pfam" id="PF03553">
    <property type="entry name" value="Na_H_antiporter"/>
    <property type="match status" value="1"/>
</dbReference>
<evidence type="ECO:0000313" key="12">
    <source>
        <dbReference type="Proteomes" id="UP001651880"/>
    </source>
</evidence>
<dbReference type="PANTHER" id="PTHR33451">
    <property type="entry name" value="MALATE-2H(+)/NA(+)-LACTATE ANTIPORTER"/>
    <property type="match status" value="1"/>
</dbReference>
<gene>
    <name evidence="11" type="ORF">LJD61_07705</name>
</gene>
<keyword evidence="3" id="KW-0050">Antiport</keyword>
<comment type="similarity">
    <text evidence="8">Belongs to the NhaC Na(+)/H(+) (TC 2.A.35) antiporter family.</text>
</comment>
<dbReference type="EMBL" id="JAJEKE010000005">
    <property type="protein sequence ID" value="MCQ1529438.1"/>
    <property type="molecule type" value="Genomic_DNA"/>
</dbReference>
<feature type="transmembrane region" description="Helical" evidence="9">
    <location>
        <begin position="320"/>
        <end position="341"/>
    </location>
</feature>
<sequence>MSKDNVKENKAPRIPRKVTFIEAMMLLIIIVGIMIWTALVAKAPTAMGVLYCAIVCAVYGMILGFKWDDMFVNVLDVVKTAMPALYFLMLVGFVSASWIASGTIPYMIYLGLKIIHPSIFLFAAFLLTAIASMVTGSSWAIVTSLGLALGGIATGLGIPLHIAAGAIVSGCFLGDKWSPLSDTPNLSAASTGQNIIKLFTSMIPTSGYGAILASIGFLIMGFMLPTGTSADTTTVTELMNGLSSNFDFNILLLAPVIFVFIMAAMKYSILPVLSIGVGIGMVEAMIFQGKTFSELTKIVWNGYVSNTDIKVIDSLLSRGGAMSISGLVMLLFAAFTFAGLIEKIGVLDAIMEKLLKVIKSTGSLVLCTLITSIITVYLSSSVYVSIILNGRMYDKAYRKKNLDIINLSRTITEGSAYFGGMCPWSGGGLLVISSLGVGSWSYLPYVFGCWGAIFFTILWGYTGKYMQKAEYDEDGNLISAELADTAES</sequence>
<comment type="caution">
    <text evidence="11">The sequence shown here is derived from an EMBL/GenBank/DDBJ whole genome shotgun (WGS) entry which is preliminary data.</text>
</comment>
<feature type="transmembrane region" description="Helical" evidence="9">
    <location>
        <begin position="246"/>
        <end position="264"/>
    </location>
</feature>
<dbReference type="InterPro" id="IPR018461">
    <property type="entry name" value="Na/H_Antiport_NhaC-like_C"/>
</dbReference>
<feature type="transmembrane region" description="Helical" evidence="9">
    <location>
        <begin position="362"/>
        <end position="388"/>
    </location>
</feature>
<dbReference type="Proteomes" id="UP001651880">
    <property type="component" value="Unassembled WGS sequence"/>
</dbReference>
<evidence type="ECO:0000256" key="9">
    <source>
        <dbReference type="SAM" id="Phobius"/>
    </source>
</evidence>
<evidence type="ECO:0000256" key="5">
    <source>
        <dbReference type="ARBA" id="ARBA00022692"/>
    </source>
</evidence>
<protein>
    <recommendedName>
        <fullName evidence="10">Na+/H+ antiporter NhaC-like C-terminal domain-containing protein</fullName>
    </recommendedName>
</protein>
<keyword evidence="5 9" id="KW-0812">Transmembrane</keyword>
<comment type="subcellular location">
    <subcellularLocation>
        <location evidence="1">Cell membrane</location>
        <topology evidence="1">Multi-pass membrane protein</topology>
    </subcellularLocation>
</comment>
<dbReference type="PANTHER" id="PTHR33451:SF4">
    <property type="entry name" value="NA+_H+ ANTIPORTER"/>
    <property type="match status" value="1"/>
</dbReference>
<feature type="domain" description="Na+/H+ antiporter NhaC-like C-terminal" evidence="10">
    <location>
        <begin position="170"/>
        <end position="463"/>
    </location>
</feature>
<evidence type="ECO:0000256" key="3">
    <source>
        <dbReference type="ARBA" id="ARBA00022449"/>
    </source>
</evidence>
<feature type="transmembrane region" description="Helical" evidence="9">
    <location>
        <begin position="48"/>
        <end position="65"/>
    </location>
</feature>
<feature type="transmembrane region" description="Helical" evidence="9">
    <location>
        <begin position="85"/>
        <end position="112"/>
    </location>
</feature>
<evidence type="ECO:0000256" key="2">
    <source>
        <dbReference type="ARBA" id="ARBA00022448"/>
    </source>
</evidence>
<keyword evidence="6 9" id="KW-1133">Transmembrane helix</keyword>
<dbReference type="InterPro" id="IPR052180">
    <property type="entry name" value="NhaC_Na-H+_Antiporter"/>
</dbReference>
<feature type="transmembrane region" description="Helical" evidence="9">
    <location>
        <begin position="119"/>
        <end position="141"/>
    </location>
</feature>
<feature type="transmembrane region" description="Helical" evidence="9">
    <location>
        <begin position="147"/>
        <end position="173"/>
    </location>
</feature>
<keyword evidence="12" id="KW-1185">Reference proteome</keyword>
<name>A0ABT1NDW4_9FIRM</name>
<organism evidence="11 12">
    <name type="scientific">Lutispora saccharofermentans</name>
    <dbReference type="NCBI Taxonomy" id="3024236"/>
    <lineage>
        <taxon>Bacteria</taxon>
        <taxon>Bacillati</taxon>
        <taxon>Bacillota</taxon>
        <taxon>Clostridia</taxon>
        <taxon>Lutisporales</taxon>
        <taxon>Lutisporaceae</taxon>
        <taxon>Lutispora</taxon>
    </lineage>
</organism>
<evidence type="ECO:0000256" key="1">
    <source>
        <dbReference type="ARBA" id="ARBA00004651"/>
    </source>
</evidence>
<feature type="transmembrane region" description="Helical" evidence="9">
    <location>
        <begin position="442"/>
        <end position="461"/>
    </location>
</feature>
<proteinExistence type="inferred from homology"/>
<evidence type="ECO:0000259" key="10">
    <source>
        <dbReference type="Pfam" id="PF03553"/>
    </source>
</evidence>